<name>A0A2T2NDE8_CORCC</name>
<proteinExistence type="predicted"/>
<organism evidence="11 12">
    <name type="scientific">Corynespora cassiicola Philippines</name>
    <dbReference type="NCBI Taxonomy" id="1448308"/>
    <lineage>
        <taxon>Eukaryota</taxon>
        <taxon>Fungi</taxon>
        <taxon>Dikarya</taxon>
        <taxon>Ascomycota</taxon>
        <taxon>Pezizomycotina</taxon>
        <taxon>Dothideomycetes</taxon>
        <taxon>Pleosporomycetidae</taxon>
        <taxon>Pleosporales</taxon>
        <taxon>Corynesporascaceae</taxon>
        <taxon>Corynespora</taxon>
    </lineage>
</organism>
<keyword evidence="3" id="KW-0156">Chromatin regulator</keyword>
<dbReference type="GO" id="GO:0016586">
    <property type="term" value="C:RSC-type complex"/>
    <property type="evidence" value="ECO:0007669"/>
    <property type="project" value="InterPro"/>
</dbReference>
<dbReference type="EMBL" id="KZ678140">
    <property type="protein sequence ID" value="PSN63400.1"/>
    <property type="molecule type" value="Genomic_DNA"/>
</dbReference>
<dbReference type="GO" id="GO:0006368">
    <property type="term" value="P:transcription elongation by RNA polymerase II"/>
    <property type="evidence" value="ECO:0007669"/>
    <property type="project" value="TreeGrafter"/>
</dbReference>
<keyword evidence="6" id="KW-0804">Transcription</keyword>
<feature type="compositionally biased region" description="Polar residues" evidence="9">
    <location>
        <begin position="229"/>
        <end position="241"/>
    </location>
</feature>
<dbReference type="PRINTS" id="PR00503">
    <property type="entry name" value="BROMODOMAIN"/>
</dbReference>
<feature type="region of interest" description="Disordered" evidence="9">
    <location>
        <begin position="1"/>
        <end position="45"/>
    </location>
</feature>
<evidence type="ECO:0000313" key="11">
    <source>
        <dbReference type="EMBL" id="PSN63400.1"/>
    </source>
</evidence>
<evidence type="ECO:0000256" key="1">
    <source>
        <dbReference type="ARBA" id="ARBA00004123"/>
    </source>
</evidence>
<feature type="compositionally biased region" description="Polar residues" evidence="9">
    <location>
        <begin position="442"/>
        <end position="455"/>
    </location>
</feature>
<keyword evidence="4" id="KW-0805">Transcription regulation</keyword>
<dbReference type="Gene3D" id="1.20.920.10">
    <property type="entry name" value="Bromodomain-like"/>
    <property type="match status" value="2"/>
</dbReference>
<dbReference type="STRING" id="1448308.A0A2T2NDE8"/>
<dbReference type="InterPro" id="IPR037382">
    <property type="entry name" value="Rsc/polybromo"/>
</dbReference>
<dbReference type="GO" id="GO:0003682">
    <property type="term" value="F:chromatin binding"/>
    <property type="evidence" value="ECO:0007669"/>
    <property type="project" value="TreeGrafter"/>
</dbReference>
<accession>A0A2T2NDE8</accession>
<dbReference type="Pfam" id="PF00439">
    <property type="entry name" value="Bromodomain"/>
    <property type="match status" value="2"/>
</dbReference>
<keyword evidence="12" id="KW-1185">Reference proteome</keyword>
<dbReference type="Pfam" id="PF22994">
    <property type="entry name" value="RSC4_Ig_like"/>
    <property type="match status" value="1"/>
</dbReference>
<feature type="region of interest" description="Disordered" evidence="9">
    <location>
        <begin position="509"/>
        <end position="556"/>
    </location>
</feature>
<dbReference type="PROSITE" id="PS00633">
    <property type="entry name" value="BROMODOMAIN_1"/>
    <property type="match status" value="1"/>
</dbReference>
<dbReference type="InterPro" id="IPR054551">
    <property type="entry name" value="RSC4_Ig-like"/>
</dbReference>
<keyword evidence="5 8" id="KW-0103">Bromodomain</keyword>
<feature type="domain" description="Bromo" evidence="10">
    <location>
        <begin position="73"/>
        <end position="143"/>
    </location>
</feature>
<evidence type="ECO:0000256" key="8">
    <source>
        <dbReference type="PROSITE-ProRule" id="PRU00035"/>
    </source>
</evidence>
<dbReference type="GO" id="GO:0006338">
    <property type="term" value="P:chromatin remodeling"/>
    <property type="evidence" value="ECO:0007669"/>
    <property type="project" value="InterPro"/>
</dbReference>
<dbReference type="OrthoDB" id="6017at2759"/>
<feature type="region of interest" description="Disordered" evidence="9">
    <location>
        <begin position="370"/>
        <end position="427"/>
    </location>
</feature>
<dbReference type="PROSITE" id="PS50014">
    <property type="entry name" value="BROMODOMAIN_2"/>
    <property type="match status" value="2"/>
</dbReference>
<feature type="compositionally biased region" description="Polar residues" evidence="9">
    <location>
        <begin position="406"/>
        <end position="421"/>
    </location>
</feature>
<dbReference type="SMART" id="SM00297">
    <property type="entry name" value="BROMO"/>
    <property type="match status" value="2"/>
</dbReference>
<dbReference type="InterPro" id="IPR001487">
    <property type="entry name" value="Bromodomain"/>
</dbReference>
<feature type="region of interest" description="Disordered" evidence="9">
    <location>
        <begin position="441"/>
        <end position="497"/>
    </location>
</feature>
<feature type="domain" description="Bromo" evidence="10">
    <location>
        <begin position="267"/>
        <end position="349"/>
    </location>
</feature>
<sequence>MESAAKRKAAAGAAPENESRPSKRQKVPDDPEQAPETVETTQEKGLKFLESLKAAKDKTDRLLPSAVTDRACSGRPIAVHFLTLPDKDEIPEYYEVIKLPIAIDTIENKLNRGEYSSLALVESDCKRLVNNAKSFNDKKSIIYEDAERLRKTASNWMVKHNPAYRTPGYQAVATPVPGEEATPPGRPIPRAAVSTPRTVATPSPTTELADRPRRAAAAAQPNTPVPSKLRQSASAAPTQASDAPGFEGKTFQQAQDQIIRELIEYVEPESDLQIFQPFVNLPSRSLKDYYQLIKQPTSLSGVQKKVRGVVGRNPPTGVSEYKSWSAFEDDVTLIWKNARIYNEDGSDIYNVSLDLEEIFKERLAAAKAHVEEPPQPKLKLNMSTGTPAATPASAPKQQLKLKLRQSPGSDPNTPRARNSATPGVIVDNEALLRQQRHVLESMNGQRSSRPSSSGKAGTPGAAANPFSGPRAGSATVAPAAGQTATAGSPAPVNGIKNDVQSPALNAIRPVSNASDGQSQRLSVPAQTPAMAPPSVVSRTNSGSPHPNGALGQPPNAATPYQIPYYVPPVTPQVDNFRKTPLKSIDEALIPKIALSTHPALNLAKPWSTTITANKEKTAHSITMNLPPTHSYLQIVPQVPIALTGRMYRLFVIVNTNKAYEVNRIPVTAGINGSGGMGAGYEGGKKKGEPVYEAKLVAGVNRIEVEIIAEKDRKGKPETKEAKDQVEIEKCTIFLHLMRSC</sequence>
<evidence type="ECO:0000256" key="6">
    <source>
        <dbReference type="ARBA" id="ARBA00023163"/>
    </source>
</evidence>
<dbReference type="FunFam" id="1.20.920.10:FF:000083">
    <property type="entry name" value="WGS project CABT00000000 data, contig 2.8"/>
    <property type="match status" value="1"/>
</dbReference>
<feature type="region of interest" description="Disordered" evidence="9">
    <location>
        <begin position="174"/>
        <end position="247"/>
    </location>
</feature>
<protein>
    <submittedName>
        <fullName evidence="11">Bromodomain-domain-containing protein</fullName>
    </submittedName>
</protein>
<evidence type="ECO:0000256" key="3">
    <source>
        <dbReference type="ARBA" id="ARBA00022853"/>
    </source>
</evidence>
<dbReference type="InterPro" id="IPR018359">
    <property type="entry name" value="Bromodomain_CS"/>
</dbReference>
<feature type="compositionally biased region" description="Low complexity" evidence="9">
    <location>
        <begin position="383"/>
        <end position="395"/>
    </location>
</feature>
<evidence type="ECO:0000313" key="12">
    <source>
        <dbReference type="Proteomes" id="UP000240883"/>
    </source>
</evidence>
<evidence type="ECO:0000259" key="10">
    <source>
        <dbReference type="PROSITE" id="PS50014"/>
    </source>
</evidence>
<keyword evidence="2" id="KW-0677">Repeat</keyword>
<dbReference type="InterPro" id="IPR036427">
    <property type="entry name" value="Bromodomain-like_sf"/>
</dbReference>
<dbReference type="PANTHER" id="PTHR16062:SF19">
    <property type="entry name" value="PROTEIN POLYBROMO-1"/>
    <property type="match status" value="1"/>
</dbReference>
<dbReference type="PANTHER" id="PTHR16062">
    <property type="entry name" value="SWI/SNF-RELATED"/>
    <property type="match status" value="1"/>
</dbReference>
<dbReference type="CDD" id="cd04369">
    <property type="entry name" value="Bromodomain"/>
    <property type="match status" value="2"/>
</dbReference>
<comment type="subcellular location">
    <subcellularLocation>
        <location evidence="1">Nucleus</location>
    </subcellularLocation>
</comment>
<keyword evidence="7" id="KW-0539">Nucleus</keyword>
<evidence type="ECO:0000256" key="9">
    <source>
        <dbReference type="SAM" id="MobiDB-lite"/>
    </source>
</evidence>
<feature type="compositionally biased region" description="Basic and acidic residues" evidence="9">
    <location>
        <begin position="17"/>
        <end position="29"/>
    </location>
</feature>
<evidence type="ECO:0000256" key="2">
    <source>
        <dbReference type="ARBA" id="ARBA00022737"/>
    </source>
</evidence>
<evidence type="ECO:0000256" key="5">
    <source>
        <dbReference type="ARBA" id="ARBA00023117"/>
    </source>
</evidence>
<reference evidence="11 12" key="1">
    <citation type="journal article" date="2018" name="Front. Microbiol.">
        <title>Genome-Wide Analysis of Corynespora cassiicola Leaf Fall Disease Putative Effectors.</title>
        <authorList>
            <person name="Lopez D."/>
            <person name="Ribeiro S."/>
            <person name="Label P."/>
            <person name="Fumanal B."/>
            <person name="Venisse J.S."/>
            <person name="Kohler A."/>
            <person name="de Oliveira R.R."/>
            <person name="Labutti K."/>
            <person name="Lipzen A."/>
            <person name="Lail K."/>
            <person name="Bauer D."/>
            <person name="Ohm R.A."/>
            <person name="Barry K.W."/>
            <person name="Spatafora J."/>
            <person name="Grigoriev I.V."/>
            <person name="Martin F.M."/>
            <person name="Pujade-Renaud V."/>
        </authorList>
    </citation>
    <scope>NUCLEOTIDE SEQUENCE [LARGE SCALE GENOMIC DNA]</scope>
    <source>
        <strain evidence="11 12">Philippines</strain>
    </source>
</reference>
<gene>
    <name evidence="11" type="ORF">BS50DRAFT_591551</name>
</gene>
<dbReference type="Proteomes" id="UP000240883">
    <property type="component" value="Unassembled WGS sequence"/>
</dbReference>
<dbReference type="AlphaFoldDB" id="A0A2T2NDE8"/>
<dbReference type="SUPFAM" id="SSF47370">
    <property type="entry name" value="Bromodomain"/>
    <property type="match status" value="2"/>
</dbReference>
<feature type="compositionally biased region" description="Polar residues" evidence="9">
    <location>
        <begin position="511"/>
        <end position="525"/>
    </location>
</feature>
<evidence type="ECO:0000256" key="7">
    <source>
        <dbReference type="ARBA" id="ARBA00023242"/>
    </source>
</evidence>
<evidence type="ECO:0000256" key="4">
    <source>
        <dbReference type="ARBA" id="ARBA00023015"/>
    </source>
</evidence>
<feature type="compositionally biased region" description="Polar residues" evidence="9">
    <location>
        <begin position="195"/>
        <end position="206"/>
    </location>
</feature>